<gene>
    <name evidence="16" type="ORF">PECUL_23A050626</name>
</gene>
<evidence type="ECO:0000256" key="14">
    <source>
        <dbReference type="SAM" id="Phobius"/>
    </source>
</evidence>
<keyword evidence="7" id="KW-1015">Disulfide bond</keyword>
<evidence type="ECO:0000256" key="9">
    <source>
        <dbReference type="ARBA" id="ARBA00023180"/>
    </source>
</evidence>
<name>A0AAD1WMW2_PELCU</name>
<dbReference type="Gene3D" id="1.20.1070.10">
    <property type="entry name" value="Rhodopsin 7-helix transmembrane proteins"/>
    <property type="match status" value="1"/>
</dbReference>
<dbReference type="Proteomes" id="UP001295444">
    <property type="component" value="Chromosome 10"/>
</dbReference>
<keyword evidence="6 14" id="KW-0472">Membrane</keyword>
<evidence type="ECO:0000256" key="12">
    <source>
        <dbReference type="ARBA" id="ARBA00037161"/>
    </source>
</evidence>
<evidence type="ECO:0000313" key="16">
    <source>
        <dbReference type="EMBL" id="CAH2318692.1"/>
    </source>
</evidence>
<feature type="transmembrane region" description="Helical" evidence="14">
    <location>
        <begin position="129"/>
        <end position="151"/>
    </location>
</feature>
<evidence type="ECO:0000256" key="2">
    <source>
        <dbReference type="ARBA" id="ARBA00022475"/>
    </source>
</evidence>
<dbReference type="EMBL" id="OW240921">
    <property type="protein sequence ID" value="CAH2318692.1"/>
    <property type="molecule type" value="Genomic_DNA"/>
</dbReference>
<keyword evidence="8 16" id="KW-0675">Receptor</keyword>
<evidence type="ECO:0000256" key="7">
    <source>
        <dbReference type="ARBA" id="ARBA00023157"/>
    </source>
</evidence>
<sequence length="426" mass="50319">MSKAAFGCRPAPLLKWVQCLADSEERNEWQAKDWDNDTSKSPTSMRYIFLAESQKPEMAKEEKQSLFSFDETVWREVSHVHETIYSGIKTTNIFLAVIMLIIFMFGLILNTLFLWVLWFRIRKTVNSIWFFHLILSNLIFSFILPFLAVQVLRFPHWILGLVMCKLLNSLVSVVMFESVFVLTVISINRYLLVFQPHWSRRHMKPRYATVICIFLWVIAIVCSSPYAVFRKLKNKNTTTECYNDYTLSGDTENLKVKWSLFTFRLIVGYLLPFFVILCCYFQIAFKMKKEKLTRSKKPYKIIIIAVISFFVSWLPYHLWYGMNFEKKRIHDGTMEVLKVLSICFICFNFCFTPIFYLFIVENFKKMFKKSMLSLVEIVVNEDLETEDIKSVNEPDETDENRNFHDNTEKCKKDVHASVLVGYLSKS</sequence>
<feature type="transmembrane region" description="Helical" evidence="14">
    <location>
        <begin position="157"/>
        <end position="187"/>
    </location>
</feature>
<keyword evidence="17" id="KW-1185">Reference proteome</keyword>
<dbReference type="InterPro" id="IPR017452">
    <property type="entry name" value="GPCR_Rhodpsn_7TM"/>
</dbReference>
<dbReference type="SUPFAM" id="SSF81321">
    <property type="entry name" value="Family A G protein-coupled receptor-like"/>
    <property type="match status" value="1"/>
</dbReference>
<keyword evidence="3 14" id="KW-0812">Transmembrane</keyword>
<dbReference type="PRINTS" id="PR00526">
    <property type="entry name" value="FMETLEUPHER"/>
</dbReference>
<feature type="non-terminal residue" evidence="16">
    <location>
        <position position="426"/>
    </location>
</feature>
<evidence type="ECO:0000256" key="11">
    <source>
        <dbReference type="ARBA" id="ARBA00025736"/>
    </source>
</evidence>
<evidence type="ECO:0000256" key="6">
    <source>
        <dbReference type="ARBA" id="ARBA00023136"/>
    </source>
</evidence>
<evidence type="ECO:0000256" key="3">
    <source>
        <dbReference type="ARBA" id="ARBA00022692"/>
    </source>
</evidence>
<dbReference type="AlphaFoldDB" id="A0AAD1WMW2"/>
<feature type="transmembrane region" description="Helical" evidence="14">
    <location>
        <begin position="301"/>
        <end position="319"/>
    </location>
</feature>
<keyword evidence="5" id="KW-0297">G-protein coupled receptor</keyword>
<evidence type="ECO:0000256" key="8">
    <source>
        <dbReference type="ARBA" id="ARBA00023170"/>
    </source>
</evidence>
<keyword evidence="2" id="KW-1003">Cell membrane</keyword>
<dbReference type="InterPro" id="IPR000826">
    <property type="entry name" value="Formyl_rcpt-rel"/>
</dbReference>
<evidence type="ECO:0000313" key="17">
    <source>
        <dbReference type="Proteomes" id="UP001295444"/>
    </source>
</evidence>
<organism evidence="16 17">
    <name type="scientific">Pelobates cultripes</name>
    <name type="common">Western spadefoot toad</name>
    <dbReference type="NCBI Taxonomy" id="61616"/>
    <lineage>
        <taxon>Eukaryota</taxon>
        <taxon>Metazoa</taxon>
        <taxon>Chordata</taxon>
        <taxon>Craniata</taxon>
        <taxon>Vertebrata</taxon>
        <taxon>Euteleostomi</taxon>
        <taxon>Amphibia</taxon>
        <taxon>Batrachia</taxon>
        <taxon>Anura</taxon>
        <taxon>Pelobatoidea</taxon>
        <taxon>Pelobatidae</taxon>
        <taxon>Pelobates</taxon>
    </lineage>
</organism>
<feature type="domain" description="G-protein coupled receptors family 1 profile" evidence="15">
    <location>
        <begin position="109"/>
        <end position="356"/>
    </location>
</feature>
<feature type="transmembrane region" description="Helical" evidence="14">
    <location>
        <begin position="261"/>
        <end position="281"/>
    </location>
</feature>
<dbReference type="GO" id="GO:0005886">
    <property type="term" value="C:plasma membrane"/>
    <property type="evidence" value="ECO:0007669"/>
    <property type="project" value="UniProtKB-SubCell"/>
</dbReference>
<keyword evidence="4 14" id="KW-1133">Transmembrane helix</keyword>
<dbReference type="GO" id="GO:0007200">
    <property type="term" value="P:phospholipase C-activating G protein-coupled receptor signaling pathway"/>
    <property type="evidence" value="ECO:0007669"/>
    <property type="project" value="TreeGrafter"/>
</dbReference>
<evidence type="ECO:0000256" key="5">
    <source>
        <dbReference type="ARBA" id="ARBA00023040"/>
    </source>
</evidence>
<evidence type="ECO:0000256" key="10">
    <source>
        <dbReference type="ARBA" id="ARBA00023224"/>
    </source>
</evidence>
<comment type="subcellular location">
    <subcellularLocation>
        <location evidence="1">Cell membrane</location>
        <topology evidence="1">Multi-pass membrane protein</topology>
    </subcellularLocation>
</comment>
<protein>
    <recommendedName>
        <fullName evidence="13">Probable G-protein coupled receptor 33</fullName>
    </recommendedName>
</protein>
<feature type="transmembrane region" description="Helical" evidence="14">
    <location>
        <begin position="93"/>
        <end position="117"/>
    </location>
</feature>
<evidence type="ECO:0000256" key="1">
    <source>
        <dbReference type="ARBA" id="ARBA00004651"/>
    </source>
</evidence>
<proteinExistence type="inferred from homology"/>
<feature type="transmembrane region" description="Helical" evidence="14">
    <location>
        <begin position="207"/>
        <end position="229"/>
    </location>
</feature>
<dbReference type="GO" id="GO:0004875">
    <property type="term" value="F:complement receptor activity"/>
    <property type="evidence" value="ECO:0007669"/>
    <property type="project" value="TreeGrafter"/>
</dbReference>
<dbReference type="PRINTS" id="PR00237">
    <property type="entry name" value="GPCRRHODOPSN"/>
</dbReference>
<evidence type="ECO:0000256" key="4">
    <source>
        <dbReference type="ARBA" id="ARBA00022989"/>
    </source>
</evidence>
<dbReference type="PROSITE" id="PS50262">
    <property type="entry name" value="G_PROTEIN_RECEP_F1_2"/>
    <property type="match status" value="1"/>
</dbReference>
<keyword evidence="9" id="KW-0325">Glycoprotein</keyword>
<comment type="similarity">
    <text evidence="11">Belongs to the chemokine-like receptor (CMKLR) family.</text>
</comment>
<dbReference type="GO" id="GO:0007204">
    <property type="term" value="P:positive regulation of cytosolic calcium ion concentration"/>
    <property type="evidence" value="ECO:0007669"/>
    <property type="project" value="TreeGrafter"/>
</dbReference>
<feature type="transmembrane region" description="Helical" evidence="14">
    <location>
        <begin position="339"/>
        <end position="359"/>
    </location>
</feature>
<evidence type="ECO:0000256" key="13">
    <source>
        <dbReference type="ARBA" id="ARBA00039587"/>
    </source>
</evidence>
<dbReference type="GO" id="GO:0004930">
    <property type="term" value="F:G protein-coupled receptor activity"/>
    <property type="evidence" value="ECO:0007669"/>
    <property type="project" value="UniProtKB-KW"/>
</dbReference>
<accession>A0AAD1WMW2</accession>
<reference evidence="16" key="1">
    <citation type="submission" date="2022-03" db="EMBL/GenBank/DDBJ databases">
        <authorList>
            <person name="Alioto T."/>
            <person name="Alioto T."/>
            <person name="Gomez Garrido J."/>
        </authorList>
    </citation>
    <scope>NUCLEOTIDE SEQUENCE</scope>
</reference>
<evidence type="ECO:0000259" key="15">
    <source>
        <dbReference type="PROSITE" id="PS50262"/>
    </source>
</evidence>
<comment type="function">
    <text evidence="12">Orphan receptor; could be a chemoattractant receptor.</text>
</comment>
<keyword evidence="10" id="KW-0807">Transducer</keyword>
<dbReference type="InterPro" id="IPR000276">
    <property type="entry name" value="GPCR_Rhodpsn"/>
</dbReference>
<dbReference type="Pfam" id="PF00001">
    <property type="entry name" value="7tm_1"/>
    <property type="match status" value="1"/>
</dbReference>
<dbReference type="GO" id="GO:0006954">
    <property type="term" value="P:inflammatory response"/>
    <property type="evidence" value="ECO:0007669"/>
    <property type="project" value="TreeGrafter"/>
</dbReference>
<dbReference type="PANTHER" id="PTHR24225:SF5">
    <property type="entry name" value="G-PROTEIN COUPLED RECEPTOR 33-RELATED"/>
    <property type="match status" value="1"/>
</dbReference>
<dbReference type="PANTHER" id="PTHR24225">
    <property type="entry name" value="CHEMOTACTIC RECEPTOR"/>
    <property type="match status" value="1"/>
</dbReference>